<dbReference type="GO" id="GO:0004519">
    <property type="term" value="F:endonuclease activity"/>
    <property type="evidence" value="ECO:0007669"/>
    <property type="project" value="UniProtKB-KW"/>
</dbReference>
<proteinExistence type="inferred from homology"/>
<dbReference type="SUPFAM" id="SSF54060">
    <property type="entry name" value="His-Me finger endonucleases"/>
    <property type="match status" value="1"/>
</dbReference>
<evidence type="ECO:0000256" key="1">
    <source>
        <dbReference type="ARBA" id="ARBA00006429"/>
    </source>
</evidence>
<dbReference type="GO" id="GO:0016787">
    <property type="term" value="F:hydrolase activity"/>
    <property type="evidence" value="ECO:0007669"/>
    <property type="project" value="UniProtKB-KW"/>
</dbReference>
<evidence type="ECO:0000313" key="8">
    <source>
        <dbReference type="Proteomes" id="UP001139971"/>
    </source>
</evidence>
<feature type="domain" description="SbsA Ig-like" evidence="6">
    <location>
        <begin position="194"/>
        <end position="294"/>
    </location>
</feature>
<sequence length="681" mass="71025">MSIRNLALRGAVLAALSGLASVAQAVTPVFINEIHYDDSTAAGDVGEAIEIVGPAGTDLTGWTVVLYNGSGGASYSTLNLSGTIPNQCSGHGTVNVPALGLQNGAPDGIALVQGTTVKQFLSYEGTFAATNGPANGMTSVDIGVSETNSTAPGTSLQLTGSGSNYEDFAWQGSATASFGQCNTGQSFGPPVDLPPSVASTTPANSATGIASNANIAVTFSEPVTLGATWYDIACSISGAHTAVTSGSGTSYTLDPTVDFASGETCTVTVKAAQVTDLDPPADAMLADHTFSFSTAGDLPPAVQTSTPANGASAFPLAGNLSIQFSEPVTLDANWYTLSCASSGAHTAVQGGSGASYTLNPDTDFAALEHCTLTILANRVHDQDGTIHDMTANVVIGFDTAGSSGGDYYAGVDTSSGPALKAWLHNRIKDHNSVPYSGATPNTWTVLEAADQDPSDSSKVLDVYKNESYTKVGGGNTNYNREHTWPNSLGFPNNSVNGHVNAPYTDCHMLYISHIGYNSDRSNSKYNNCAGCTERPTTVNHGFGGPGQSNWFNGDNFEVWGHRKGDMARAVMYMAVRYKGGTNAVTTLPEPNLELTDNASQIVGVNAQPTSGTAYMGLKSVLLAWHQADPPDAGERLRNDVVFSYQNNRNPFIDHPEWADCVFNNTNCPVVSDVIFEDGFEQ</sequence>
<evidence type="ECO:0000256" key="3">
    <source>
        <dbReference type="ARBA" id="ARBA00022729"/>
    </source>
</evidence>
<dbReference type="PANTHER" id="PTHR33607:SF2">
    <property type="entry name" value="ENDONUCLEASE-1"/>
    <property type="match status" value="1"/>
</dbReference>
<keyword evidence="2" id="KW-0540">Nuclease</keyword>
<evidence type="ECO:0000256" key="2">
    <source>
        <dbReference type="ARBA" id="ARBA00022722"/>
    </source>
</evidence>
<feature type="signal peptide" evidence="5">
    <location>
        <begin position="1"/>
        <end position="25"/>
    </location>
</feature>
<keyword evidence="4" id="KW-0378">Hydrolase</keyword>
<name>A0A9X3YLU1_9GAMM</name>
<dbReference type="InterPro" id="IPR032812">
    <property type="entry name" value="SbsA_Ig"/>
</dbReference>
<evidence type="ECO:0000259" key="6">
    <source>
        <dbReference type="Pfam" id="PF13205"/>
    </source>
</evidence>
<dbReference type="Pfam" id="PF04231">
    <property type="entry name" value="Endonuclease_1"/>
    <property type="match status" value="1"/>
</dbReference>
<dbReference type="Pfam" id="PF13205">
    <property type="entry name" value="Big_5"/>
    <property type="match status" value="2"/>
</dbReference>
<keyword evidence="8" id="KW-1185">Reference proteome</keyword>
<organism evidence="7 8">
    <name type="scientific">Tahibacter soli</name>
    <dbReference type="NCBI Taxonomy" id="2983605"/>
    <lineage>
        <taxon>Bacteria</taxon>
        <taxon>Pseudomonadati</taxon>
        <taxon>Pseudomonadota</taxon>
        <taxon>Gammaproteobacteria</taxon>
        <taxon>Lysobacterales</taxon>
        <taxon>Rhodanobacteraceae</taxon>
        <taxon>Tahibacter</taxon>
    </lineage>
</organism>
<dbReference type="InterPro" id="IPR007346">
    <property type="entry name" value="Endonuclease-I"/>
</dbReference>
<comment type="similarity">
    <text evidence="1">Belongs to the EndA/NucM nuclease family.</text>
</comment>
<protein>
    <submittedName>
        <fullName evidence="7">Endonuclease</fullName>
    </submittedName>
</protein>
<dbReference type="RefSeq" id="WP_263542325.1">
    <property type="nucleotide sequence ID" value="NZ_JAOVZO020000018.1"/>
</dbReference>
<dbReference type="InterPro" id="IPR044925">
    <property type="entry name" value="His-Me_finger_sf"/>
</dbReference>
<dbReference type="PANTHER" id="PTHR33607">
    <property type="entry name" value="ENDONUCLEASE-1"/>
    <property type="match status" value="1"/>
</dbReference>
<comment type="caution">
    <text evidence="7">The sequence shown here is derived from an EMBL/GenBank/DDBJ whole genome shotgun (WGS) entry which is preliminary data.</text>
</comment>
<dbReference type="AlphaFoldDB" id="A0A9X3YLU1"/>
<feature type="chain" id="PRO_5040847663" evidence="5">
    <location>
        <begin position="26"/>
        <end position="681"/>
    </location>
</feature>
<dbReference type="EMBL" id="JAOVZO020000018">
    <property type="protein sequence ID" value="MDC8013630.1"/>
    <property type="molecule type" value="Genomic_DNA"/>
</dbReference>
<feature type="domain" description="SbsA Ig-like" evidence="6">
    <location>
        <begin position="299"/>
        <end position="399"/>
    </location>
</feature>
<accession>A0A9X3YLU1</accession>
<keyword evidence="7" id="KW-0255">Endonuclease</keyword>
<evidence type="ECO:0000256" key="5">
    <source>
        <dbReference type="SAM" id="SignalP"/>
    </source>
</evidence>
<evidence type="ECO:0000313" key="7">
    <source>
        <dbReference type="EMBL" id="MDC8013630.1"/>
    </source>
</evidence>
<dbReference type="Proteomes" id="UP001139971">
    <property type="component" value="Unassembled WGS sequence"/>
</dbReference>
<gene>
    <name evidence="7" type="ORF">OD750_013895</name>
</gene>
<keyword evidence="3 5" id="KW-0732">Signal</keyword>
<evidence type="ECO:0000256" key="4">
    <source>
        <dbReference type="ARBA" id="ARBA00022801"/>
    </source>
</evidence>
<reference evidence="7" key="1">
    <citation type="submission" date="2023-02" db="EMBL/GenBank/DDBJ databases">
        <title>Tahibacter soli sp. nov. isolated from soil.</title>
        <authorList>
            <person name="Baek J.H."/>
            <person name="Lee J.K."/>
            <person name="Choi D.G."/>
            <person name="Jeon C.O."/>
        </authorList>
    </citation>
    <scope>NUCLEOTIDE SEQUENCE</scope>
    <source>
        <strain evidence="7">BL</strain>
    </source>
</reference>